<reference evidence="2" key="1">
    <citation type="submission" date="2024-05" db="EMBL/GenBank/DDBJ databases">
        <title>Planctomycetes of the genus Singulisphaera possess chitinolytic capabilities.</title>
        <authorList>
            <person name="Ivanova A."/>
        </authorList>
    </citation>
    <scope>NUCLEOTIDE SEQUENCE</scope>
    <source>
        <strain evidence="2">Ch08T</strain>
    </source>
</reference>
<evidence type="ECO:0000256" key="1">
    <source>
        <dbReference type="SAM" id="MobiDB-lite"/>
    </source>
</evidence>
<feature type="region of interest" description="Disordered" evidence="1">
    <location>
        <begin position="36"/>
        <end position="79"/>
    </location>
</feature>
<dbReference type="PROSITE" id="PS51257">
    <property type="entry name" value="PROKAR_LIPOPROTEIN"/>
    <property type="match status" value="1"/>
</dbReference>
<evidence type="ECO:0000313" key="2">
    <source>
        <dbReference type="EMBL" id="XBH02264.1"/>
    </source>
</evidence>
<dbReference type="RefSeq" id="WP_406695006.1">
    <property type="nucleotide sequence ID" value="NZ_CP155447.1"/>
</dbReference>
<gene>
    <name evidence="2" type="ORF">V5E97_28595</name>
</gene>
<proteinExistence type="predicted"/>
<organism evidence="2">
    <name type="scientific">Singulisphaera sp. Ch08</name>
    <dbReference type="NCBI Taxonomy" id="3120278"/>
    <lineage>
        <taxon>Bacteria</taxon>
        <taxon>Pseudomonadati</taxon>
        <taxon>Planctomycetota</taxon>
        <taxon>Planctomycetia</taxon>
        <taxon>Isosphaerales</taxon>
        <taxon>Isosphaeraceae</taxon>
        <taxon>Singulisphaera</taxon>
    </lineage>
</organism>
<feature type="compositionally biased region" description="Basic and acidic residues" evidence="1">
    <location>
        <begin position="54"/>
        <end position="79"/>
    </location>
</feature>
<evidence type="ECO:0008006" key="3">
    <source>
        <dbReference type="Google" id="ProtNLM"/>
    </source>
</evidence>
<accession>A0AAU7CAK6</accession>
<dbReference type="AlphaFoldDB" id="A0AAU7CAK6"/>
<dbReference type="EMBL" id="CP155447">
    <property type="protein sequence ID" value="XBH02264.1"/>
    <property type="molecule type" value="Genomic_DNA"/>
</dbReference>
<protein>
    <recommendedName>
        <fullName evidence="3">Lipoprotein</fullName>
    </recommendedName>
</protein>
<sequence length="79" mass="8652">MSSRSGPTGWQWLKLGSCLLVVGGLFIGCSKEEEGGTAEFRQKFEQPAVAPPTPKEKPTPYKDMSPREKKALKQEGKEG</sequence>
<name>A0AAU7CAK6_9BACT</name>